<dbReference type="PANTHER" id="PTHR43056:SF10">
    <property type="entry name" value="COCE_NOND FAMILY, PUTATIVE (AFU_ORTHOLOGUE AFUA_7G00600)-RELATED"/>
    <property type="match status" value="1"/>
</dbReference>
<dbReference type="InterPro" id="IPR008979">
    <property type="entry name" value="Galactose-bd-like_sf"/>
</dbReference>
<evidence type="ECO:0000259" key="2">
    <source>
        <dbReference type="SMART" id="SM00939"/>
    </source>
</evidence>
<dbReference type="InterPro" id="IPR050585">
    <property type="entry name" value="Xaa-Pro_dipeptidyl-ppase/CocE"/>
</dbReference>
<evidence type="ECO:0000313" key="3">
    <source>
        <dbReference type="EMBL" id="SUZ56805.1"/>
    </source>
</evidence>
<dbReference type="NCBIfam" id="TIGR00976">
    <property type="entry name" value="CocE_NonD"/>
    <property type="match status" value="1"/>
</dbReference>
<dbReference type="InterPro" id="IPR000383">
    <property type="entry name" value="Xaa-Pro-like_dom"/>
</dbReference>
<dbReference type="EMBL" id="UINC01000524">
    <property type="protein sequence ID" value="SUZ56805.1"/>
    <property type="molecule type" value="Genomic_DNA"/>
</dbReference>
<organism evidence="3">
    <name type="scientific">marine metagenome</name>
    <dbReference type="NCBI Taxonomy" id="408172"/>
    <lineage>
        <taxon>unclassified sequences</taxon>
        <taxon>metagenomes</taxon>
        <taxon>ecological metagenomes</taxon>
    </lineage>
</organism>
<evidence type="ECO:0000256" key="1">
    <source>
        <dbReference type="ARBA" id="ARBA00022801"/>
    </source>
</evidence>
<sequence length="673" mass="75955">MKIKTEFPYKTRIIRHCWINMPDGCRLSARIWLPENAEKEPVPAIMEYIPYRKNDGTALRDSLYHPYFAGHGYAAIRVDMRGSGDSEGVMLDEYLAQELDDAVSVIDWLVQQSWCNGKVGMMGKSWGGFNSLEVAALKPPALKSIITVCSSDDRYADDVHYKGGCVLSTDMLGWSTTMLAWNARPPDPAVLGENWRDLWMERLEQTPLLVQEWIRHQQRDTYWKHGSICEDYSAIECAVYAVGGWADPYSNAIPRMLAGLSCPRKGLIGPWAHEYPQRALPGPQIGFAQECIRWWDFWLKGTETGIMEEPMLRIWMPKSVAPKTYHEFRPGRWVGEALWPSENSEVQTWYLNRNGLNQSLETEKAMLFPTSQVVGLNAGVWFPMGAAGDFPGDQRSADSGSLCFTSEVFEDGMEILGNPEVTVSLNCDKPKALLAARLCDVAPDGTSLLVSWGLLNLTHRNGHENPEELIPGKNFKAKVQLNACAHALSPGHRWRVSLSSAYFPHAWPSPELTTLQIFPGDETFLNLPFRKSRPEDAQLTDFLEPECSPPVPTEELRASSRKRTIEHEVIEDSITLSDKVDNGLYQFVEDGLETEDLGCDTLTLKESDPLSLRVSCERTSGIGRDDWQTRVEASGTMTASLENFEVISRLEVFEGGQRIFYRTWDFQIPRGWV</sequence>
<reference evidence="3" key="1">
    <citation type="submission" date="2018-05" db="EMBL/GenBank/DDBJ databases">
        <authorList>
            <person name="Lanie J.A."/>
            <person name="Ng W.-L."/>
            <person name="Kazmierczak K.M."/>
            <person name="Andrzejewski T.M."/>
            <person name="Davidsen T.M."/>
            <person name="Wayne K.J."/>
            <person name="Tettelin H."/>
            <person name="Glass J.I."/>
            <person name="Rusch D."/>
            <person name="Podicherti R."/>
            <person name="Tsui H.-C.T."/>
            <person name="Winkler M.E."/>
        </authorList>
    </citation>
    <scope>NUCLEOTIDE SEQUENCE</scope>
</reference>
<dbReference type="Pfam" id="PF02129">
    <property type="entry name" value="Peptidase_S15"/>
    <property type="match status" value="1"/>
</dbReference>
<dbReference type="GO" id="GO:0008239">
    <property type="term" value="F:dipeptidyl-peptidase activity"/>
    <property type="evidence" value="ECO:0007669"/>
    <property type="project" value="InterPro"/>
</dbReference>
<proteinExistence type="predicted"/>
<dbReference type="SUPFAM" id="SSF49785">
    <property type="entry name" value="Galactose-binding domain-like"/>
    <property type="match status" value="1"/>
</dbReference>
<dbReference type="InterPro" id="IPR005674">
    <property type="entry name" value="CocE/Ser_esterase"/>
</dbReference>
<keyword evidence="1" id="KW-0378">Hydrolase</keyword>
<dbReference type="Gene3D" id="3.40.50.1820">
    <property type="entry name" value="alpha/beta hydrolase"/>
    <property type="match status" value="1"/>
</dbReference>
<protein>
    <recommendedName>
        <fullName evidence="2">Xaa-Pro dipeptidyl-peptidase C-terminal domain-containing protein</fullName>
    </recommendedName>
</protein>
<accession>A0A381NQE4</accession>
<dbReference type="SUPFAM" id="SSF53474">
    <property type="entry name" value="alpha/beta-Hydrolases"/>
    <property type="match status" value="1"/>
</dbReference>
<dbReference type="InterPro" id="IPR029058">
    <property type="entry name" value="AB_hydrolase_fold"/>
</dbReference>
<dbReference type="Gene3D" id="2.60.120.260">
    <property type="entry name" value="Galactose-binding domain-like"/>
    <property type="match status" value="1"/>
</dbReference>
<dbReference type="SMART" id="SM00939">
    <property type="entry name" value="PepX_C"/>
    <property type="match status" value="1"/>
</dbReference>
<dbReference type="Gene3D" id="1.10.3020.10">
    <property type="entry name" value="alpha-amino acid ester hydrolase ( Helical cap domain)"/>
    <property type="match status" value="1"/>
</dbReference>
<feature type="domain" description="Xaa-Pro dipeptidyl-peptidase C-terminal" evidence="2">
    <location>
        <begin position="292"/>
        <end position="535"/>
    </location>
</feature>
<dbReference type="PANTHER" id="PTHR43056">
    <property type="entry name" value="PEPTIDASE S9 PROLYL OLIGOPEPTIDASE"/>
    <property type="match status" value="1"/>
</dbReference>
<name>A0A381NQE4_9ZZZZ</name>
<dbReference type="InterPro" id="IPR013736">
    <property type="entry name" value="Xaa-Pro_dipept_C"/>
</dbReference>
<gene>
    <name evidence="3" type="ORF">METZ01_LOCUS9659</name>
</gene>
<dbReference type="AlphaFoldDB" id="A0A381NQE4"/>
<dbReference type="Pfam" id="PF08530">
    <property type="entry name" value="PepX_C"/>
    <property type="match status" value="1"/>
</dbReference>